<reference evidence="6 7" key="1">
    <citation type="journal article" date="2018" name="Gigascience">
        <title>Genomes of trombidid mites reveal novel predicted allergens and laterally-transferred genes associated with secondary metabolism.</title>
        <authorList>
            <person name="Dong X."/>
            <person name="Chaisiri K."/>
            <person name="Xia D."/>
            <person name="Armstrong S.D."/>
            <person name="Fang Y."/>
            <person name="Donnelly M.J."/>
            <person name="Kadowaki T."/>
            <person name="McGarry J.W."/>
            <person name="Darby A.C."/>
            <person name="Makepeace B.L."/>
        </authorList>
    </citation>
    <scope>NUCLEOTIDE SEQUENCE [LARGE SCALE GENOMIC DNA]</scope>
    <source>
        <strain evidence="6">UoL-UT</strain>
    </source>
</reference>
<keyword evidence="2 5" id="KW-0812">Transmembrane</keyword>
<keyword evidence="4 5" id="KW-0472">Membrane</keyword>
<evidence type="ECO:0000313" key="6">
    <source>
        <dbReference type="EMBL" id="RWS18935.1"/>
    </source>
</evidence>
<evidence type="ECO:0000256" key="5">
    <source>
        <dbReference type="SAM" id="Phobius"/>
    </source>
</evidence>
<dbReference type="InterPro" id="IPR008952">
    <property type="entry name" value="Tetraspanin_EC2_sf"/>
</dbReference>
<feature type="transmembrane region" description="Helical" evidence="5">
    <location>
        <begin position="12"/>
        <end position="32"/>
    </location>
</feature>
<proteinExistence type="predicted"/>
<dbReference type="AlphaFoldDB" id="A0A443RUS6"/>
<name>A0A443RUS6_9ACAR</name>
<feature type="non-terminal residue" evidence="6">
    <location>
        <position position="193"/>
    </location>
</feature>
<feature type="transmembrane region" description="Helical" evidence="5">
    <location>
        <begin position="72"/>
        <end position="94"/>
    </location>
</feature>
<comment type="caution">
    <text evidence="6">The sequence shown here is derived from an EMBL/GenBank/DDBJ whole genome shotgun (WGS) entry which is preliminary data.</text>
</comment>
<dbReference type="GO" id="GO:0016020">
    <property type="term" value="C:membrane"/>
    <property type="evidence" value="ECO:0007669"/>
    <property type="project" value="UniProtKB-SubCell"/>
</dbReference>
<feature type="transmembrane region" description="Helical" evidence="5">
    <location>
        <begin position="44"/>
        <end position="63"/>
    </location>
</feature>
<protein>
    <submittedName>
        <fullName evidence="6">Tetraspanin-like protein</fullName>
    </submittedName>
</protein>
<dbReference type="PROSITE" id="PS51257">
    <property type="entry name" value="PROKAR_LIPOPROTEIN"/>
    <property type="match status" value="1"/>
</dbReference>
<dbReference type="InterPro" id="IPR018499">
    <property type="entry name" value="Tetraspanin/Peripherin"/>
</dbReference>
<evidence type="ECO:0000313" key="7">
    <source>
        <dbReference type="Proteomes" id="UP000288716"/>
    </source>
</evidence>
<sequence>MTYPMTKWKLAILIMNQCLILGCVGVILLLYWVTDLLNETGLPIIYFDLFLVFGLMMSLYGILGNFEKYINCLLYIAGTVFLVYVHVLTIILVIDKSNNLIENIDLKYFHNMKHYNILKSSKTFIDESHSHFECCGAEKPFEWLKVLNDTEYPSSCCVKSKVVECKKPYKDGCTQKIKIKLDKLKIYIIVSIL</sequence>
<dbReference type="Pfam" id="PF00335">
    <property type="entry name" value="Tetraspanin"/>
    <property type="match status" value="1"/>
</dbReference>
<comment type="subcellular location">
    <subcellularLocation>
        <location evidence="1">Membrane</location>
        <topology evidence="1">Multi-pass membrane protein</topology>
    </subcellularLocation>
</comment>
<evidence type="ECO:0000256" key="3">
    <source>
        <dbReference type="ARBA" id="ARBA00022989"/>
    </source>
</evidence>
<accession>A0A443RUS6</accession>
<dbReference type="SUPFAM" id="SSF48652">
    <property type="entry name" value="Tetraspanin"/>
    <property type="match status" value="1"/>
</dbReference>
<keyword evidence="7" id="KW-1185">Reference proteome</keyword>
<evidence type="ECO:0000256" key="4">
    <source>
        <dbReference type="ARBA" id="ARBA00023136"/>
    </source>
</evidence>
<dbReference type="CDD" id="cd03127">
    <property type="entry name" value="tetraspanin_LEL"/>
    <property type="match status" value="1"/>
</dbReference>
<dbReference type="Gene3D" id="1.10.1450.10">
    <property type="entry name" value="Tetraspanin"/>
    <property type="match status" value="1"/>
</dbReference>
<dbReference type="Proteomes" id="UP000288716">
    <property type="component" value="Unassembled WGS sequence"/>
</dbReference>
<evidence type="ECO:0000256" key="2">
    <source>
        <dbReference type="ARBA" id="ARBA00022692"/>
    </source>
</evidence>
<dbReference type="EMBL" id="NCKV01032280">
    <property type="protein sequence ID" value="RWS18935.1"/>
    <property type="molecule type" value="Genomic_DNA"/>
</dbReference>
<keyword evidence="3 5" id="KW-1133">Transmembrane helix</keyword>
<gene>
    <name evidence="6" type="ORF">B4U80_14528</name>
</gene>
<organism evidence="6 7">
    <name type="scientific">Leptotrombidium deliense</name>
    <dbReference type="NCBI Taxonomy" id="299467"/>
    <lineage>
        <taxon>Eukaryota</taxon>
        <taxon>Metazoa</taxon>
        <taxon>Ecdysozoa</taxon>
        <taxon>Arthropoda</taxon>
        <taxon>Chelicerata</taxon>
        <taxon>Arachnida</taxon>
        <taxon>Acari</taxon>
        <taxon>Acariformes</taxon>
        <taxon>Trombidiformes</taxon>
        <taxon>Prostigmata</taxon>
        <taxon>Anystina</taxon>
        <taxon>Parasitengona</taxon>
        <taxon>Trombiculoidea</taxon>
        <taxon>Trombiculidae</taxon>
        <taxon>Leptotrombidium</taxon>
    </lineage>
</organism>
<evidence type="ECO:0000256" key="1">
    <source>
        <dbReference type="ARBA" id="ARBA00004141"/>
    </source>
</evidence>
<dbReference type="VEuPathDB" id="VectorBase:LDEU013105"/>